<dbReference type="InterPro" id="IPR033732">
    <property type="entry name" value="ATP_synth_F1_a_nt-bd_dom"/>
</dbReference>
<dbReference type="Pfam" id="PF00430">
    <property type="entry name" value="ATP-synt_B"/>
    <property type="match status" value="1"/>
</dbReference>
<evidence type="ECO:0000256" key="6">
    <source>
        <dbReference type="ARBA" id="ARBA00022741"/>
    </source>
</evidence>
<evidence type="ECO:0000256" key="18">
    <source>
        <dbReference type="HAMAP-Rule" id="MF_01398"/>
    </source>
</evidence>
<keyword evidence="19" id="KW-0175">Coiled coil</keyword>
<keyword evidence="9 17" id="KW-1278">Translocase</keyword>
<dbReference type="Pfam" id="PF00306">
    <property type="entry name" value="ATP-synt_ab_C"/>
    <property type="match status" value="1"/>
</dbReference>
<dbReference type="GO" id="GO:0005886">
    <property type="term" value="C:plasma membrane"/>
    <property type="evidence" value="ECO:0007669"/>
    <property type="project" value="UniProtKB-SubCell"/>
</dbReference>
<dbReference type="SUPFAM" id="SSF52540">
    <property type="entry name" value="P-loop containing nucleoside triphosphate hydrolases"/>
    <property type="match status" value="1"/>
</dbReference>
<dbReference type="EC" id="7.1.2.2" evidence="17"/>
<dbReference type="CDD" id="cd01132">
    <property type="entry name" value="F1-ATPase_alpha_CD"/>
    <property type="match status" value="1"/>
</dbReference>
<dbReference type="SUPFAM" id="SSF50615">
    <property type="entry name" value="N-terminal domain of alpha and beta subunits of F1 ATP synthase"/>
    <property type="match status" value="1"/>
</dbReference>
<accession>A0A810Q286</accession>
<dbReference type="Gene3D" id="1.20.150.20">
    <property type="entry name" value="ATP synthase alpha/beta chain, C-terminal domain"/>
    <property type="match status" value="1"/>
</dbReference>
<comment type="function">
    <text evidence="18">Component of the F(0) channel, it forms part of the peripheral stalk, linking F(1) to F(0).</text>
</comment>
<dbReference type="PROSITE" id="PS00152">
    <property type="entry name" value="ATPASE_ALPHA_BETA"/>
    <property type="match status" value="1"/>
</dbReference>
<dbReference type="InterPro" id="IPR002146">
    <property type="entry name" value="ATP_synth_b/b'su_bac/chlpt"/>
</dbReference>
<evidence type="ECO:0000256" key="11">
    <source>
        <dbReference type="ARBA" id="ARBA00023065"/>
    </source>
</evidence>
<proteinExistence type="inferred from homology"/>
<comment type="function">
    <text evidence="17">Produces ATP from ADP in the presence of a proton gradient across the membrane. The alpha chain is a regulatory subunit.</text>
</comment>
<dbReference type="HAMAP" id="MF_01346">
    <property type="entry name" value="ATP_synth_alpha_bact"/>
    <property type="match status" value="1"/>
</dbReference>
<dbReference type="InterPro" id="IPR023366">
    <property type="entry name" value="ATP_synth_asu-like_sf"/>
</dbReference>
<dbReference type="Pfam" id="PF02874">
    <property type="entry name" value="ATP-synt_ab_N"/>
    <property type="match status" value="1"/>
</dbReference>
<reference evidence="23" key="1">
    <citation type="submission" date="2020-09" db="EMBL/GenBank/DDBJ databases">
        <title>New species isolated from human feces.</title>
        <authorList>
            <person name="Kitahara M."/>
            <person name="Shigeno Y."/>
            <person name="Shime M."/>
            <person name="Matsumoto Y."/>
            <person name="Nakamura S."/>
            <person name="Motooka D."/>
            <person name="Fukuoka S."/>
            <person name="Nishikawa H."/>
            <person name="Benno Y."/>
        </authorList>
    </citation>
    <scope>NUCLEOTIDE SEQUENCE</scope>
    <source>
        <strain evidence="23">MM35</strain>
    </source>
</reference>
<feature type="domain" description="ATPase F1/V1/A1 complex alpha/beta subunit N-terminal" evidence="22">
    <location>
        <begin position="274"/>
        <end position="338"/>
    </location>
</feature>
<dbReference type="CDD" id="cd06503">
    <property type="entry name" value="ATP-synt_Fo_b"/>
    <property type="match status" value="1"/>
</dbReference>
<dbReference type="FunFam" id="1.20.150.20:FF:000001">
    <property type="entry name" value="ATP synthase subunit alpha"/>
    <property type="match status" value="1"/>
</dbReference>
<evidence type="ECO:0000256" key="12">
    <source>
        <dbReference type="ARBA" id="ARBA00023136"/>
    </source>
</evidence>
<dbReference type="InterPro" id="IPR004100">
    <property type="entry name" value="ATPase_F1/V1/A1_a/bsu_N"/>
</dbReference>
<sequence length="746" mass="81807">MTIKDFLFAVINFVILFGALFLITRKMIVRMFKERKEKIAQDLEQSHQADLESQRLSTDVAQARDQARQQEDALLAETRAQVERSSREAEKLRTEEADALRRNAIQTEKQLRSQMHGQVSAQVIRQVASQAGETLKTSTFAPERQALVERYIEQVKEVVAAMPSDILNMNELKKLNISIASPEPLTDEEMKKVTQILCETFLSVRNEVDDGLVGGVRMQVGDTVYDGTLAHQLDRLSQEVEFNSRMDDQEELSVLESIREKLSGTDNSIDVYQTGKVISVSDGICHVSGLADVMAGEMLEFEGSLRGMVMDLDKNNVGVVLLGDFSTIQEGDTVRRTGHIIEVPVGEAMCGRVVDALGRPVDGKGPIQNDGFRAVESPAPSVLHRQGVTVPLQTGIKAIDALVPIGRGQRELIIGDRQTGKTAIALDTIVNQKGKGVHCIYVAIGQKESTVANVVRKLTELGAMDYTTVVCASASEPAPMLYIAPYAGAAIGEYFMYKGKDVLIVYDDLSKQAAAYREISLLLQRPPGREAYPGDVFYLHSRLLERAARLDEASGGGSMTALPIIETQAGDISAYIPTNVISITDGQIFLETGLFHSGTRPAINVGLSVSRVGGAAQVPAMKQVAGRLRTDLAQYRELASFAQFGSDLDASTQATLLRGQHMTELLKQDQFAARAVEDQVIAIFAANEGYADDVDLADMPRFEREAVEYVKQAMPELVDTICAGKKIPADMLDKLRETLKSFKETF</sequence>
<dbReference type="SUPFAM" id="SSF47917">
    <property type="entry name" value="C-terminal domain of alpha and beta subunits of F1 ATP synthase"/>
    <property type="match status" value="1"/>
</dbReference>
<dbReference type="Pfam" id="PF00213">
    <property type="entry name" value="OSCP"/>
    <property type="match status" value="1"/>
</dbReference>
<evidence type="ECO:0000256" key="4">
    <source>
        <dbReference type="ARBA" id="ARBA00022547"/>
    </source>
</evidence>
<dbReference type="KEGG" id="vfa:MM35RIKEN_10750"/>
<dbReference type="Pfam" id="PF00006">
    <property type="entry name" value="ATP-synt_ab"/>
    <property type="match status" value="1"/>
</dbReference>
<evidence type="ECO:0000259" key="21">
    <source>
        <dbReference type="Pfam" id="PF00306"/>
    </source>
</evidence>
<evidence type="ECO:0000256" key="10">
    <source>
        <dbReference type="ARBA" id="ARBA00022989"/>
    </source>
</evidence>
<dbReference type="Gene3D" id="2.40.30.20">
    <property type="match status" value="1"/>
</dbReference>
<comment type="catalytic activity">
    <reaction evidence="17">
        <text>ATP + H2O + 4 H(+)(in) = ADP + phosphate + 5 H(+)(out)</text>
        <dbReference type="Rhea" id="RHEA:57720"/>
        <dbReference type="ChEBI" id="CHEBI:15377"/>
        <dbReference type="ChEBI" id="CHEBI:15378"/>
        <dbReference type="ChEBI" id="CHEBI:30616"/>
        <dbReference type="ChEBI" id="CHEBI:43474"/>
        <dbReference type="ChEBI" id="CHEBI:456216"/>
        <dbReference type="EC" id="7.1.2.2"/>
    </reaction>
</comment>
<evidence type="ECO:0000256" key="3">
    <source>
        <dbReference type="ARBA" id="ARBA00022475"/>
    </source>
</evidence>
<dbReference type="NCBIfam" id="NF009884">
    <property type="entry name" value="PRK13343.1"/>
    <property type="match status" value="1"/>
</dbReference>
<dbReference type="Proteomes" id="UP000681343">
    <property type="component" value="Chromosome"/>
</dbReference>
<feature type="coiled-coil region" evidence="19">
    <location>
        <begin position="53"/>
        <end position="102"/>
    </location>
</feature>
<keyword evidence="3 18" id="KW-1003">Cell membrane</keyword>
<keyword evidence="12 18" id="KW-0472">Membrane</keyword>
<evidence type="ECO:0000256" key="9">
    <source>
        <dbReference type="ARBA" id="ARBA00022967"/>
    </source>
</evidence>
<evidence type="ECO:0000259" key="22">
    <source>
        <dbReference type="Pfam" id="PF02874"/>
    </source>
</evidence>
<dbReference type="CDD" id="cd18116">
    <property type="entry name" value="ATP-synt_F1_alpha_N"/>
    <property type="match status" value="1"/>
</dbReference>
<dbReference type="InterPro" id="IPR005294">
    <property type="entry name" value="ATP_synth_F1_asu"/>
</dbReference>
<comment type="function">
    <text evidence="15 18">F(1)F(0) ATP synthase produces ATP from ADP in the presence of a proton or sodium gradient. F-type ATPases consist of two structural domains, F(1) containing the extramembraneous catalytic core and F(0) containing the membrane proton channel, linked together by a central stalk and a peripheral stalk. During catalysis, ATP synthesis in the catalytic domain of F(1) is coupled via a rotary mechanism of the central stalk subunits to proton translocation.</text>
</comment>
<comment type="similarity">
    <text evidence="1 17">Belongs to the ATPase alpha/beta chains family.</text>
</comment>
<keyword evidence="11 18" id="KW-0406">Ion transport</keyword>
<dbReference type="GO" id="GO:0005524">
    <property type="term" value="F:ATP binding"/>
    <property type="evidence" value="ECO:0007669"/>
    <property type="project" value="UniProtKB-UniRule"/>
</dbReference>
<protein>
    <recommendedName>
        <fullName evidence="17 18">Multifunctional fusion protein</fullName>
    </recommendedName>
    <domain>
        <recommendedName>
            <fullName evidence="18">ATP synthase subunit b</fullName>
        </recommendedName>
        <alternativeName>
            <fullName evidence="18">ATP synthase F(0) sector subunit b</fullName>
        </alternativeName>
        <alternativeName>
            <fullName evidence="18">ATPase subunit I</fullName>
        </alternativeName>
        <alternativeName>
            <fullName evidence="18">F-type ATPase subunit b</fullName>
            <shortName evidence="18">F-ATPase subunit b</shortName>
        </alternativeName>
    </domain>
    <domain>
        <recommendedName>
            <fullName evidence="17">ATP synthase subunit alpha</fullName>
            <ecNumber evidence="17">7.1.2.2</ecNumber>
        </recommendedName>
        <alternativeName>
            <fullName evidence="17">ATP synthase F1 sector subunit alpha</fullName>
        </alternativeName>
        <alternativeName>
            <fullName evidence="17">F-ATPase subunit alpha</fullName>
        </alternativeName>
    </domain>
</protein>
<evidence type="ECO:0000256" key="13">
    <source>
        <dbReference type="ARBA" id="ARBA00023196"/>
    </source>
</evidence>
<dbReference type="EMBL" id="AP023415">
    <property type="protein sequence ID" value="BCK78883.1"/>
    <property type="molecule type" value="Genomic_DNA"/>
</dbReference>
<evidence type="ECO:0000256" key="5">
    <source>
        <dbReference type="ARBA" id="ARBA00022692"/>
    </source>
</evidence>
<feature type="site" description="Required for activity" evidence="17">
    <location>
        <position position="608"/>
    </location>
</feature>
<dbReference type="HAMAP" id="MF_01398">
    <property type="entry name" value="ATP_synth_b_bprime"/>
    <property type="match status" value="1"/>
</dbReference>
<feature type="domain" description="ATPase F1/V1/A1 complex alpha/beta subunit nucleotide-binding" evidence="20">
    <location>
        <begin position="395"/>
        <end position="610"/>
    </location>
</feature>
<evidence type="ECO:0000256" key="19">
    <source>
        <dbReference type="SAM" id="Coils"/>
    </source>
</evidence>
<dbReference type="InterPro" id="IPR038376">
    <property type="entry name" value="ATP_synth_asu_C_sf"/>
</dbReference>
<evidence type="ECO:0000256" key="7">
    <source>
        <dbReference type="ARBA" id="ARBA00022781"/>
    </source>
</evidence>
<comment type="subcellular location">
    <subcellularLocation>
        <location evidence="17">Cell membrane</location>
        <topology evidence="17">Peripheral membrane protein</topology>
    </subcellularLocation>
    <subcellularLocation>
        <location evidence="18">Cell membrane</location>
        <topology evidence="18">Single-pass membrane protein</topology>
    </subcellularLocation>
    <subcellularLocation>
        <location evidence="16">Endomembrane system</location>
        <topology evidence="16">Single-pass membrane protein</topology>
    </subcellularLocation>
</comment>
<dbReference type="PANTHER" id="PTHR48082:SF2">
    <property type="entry name" value="ATP SYNTHASE SUBUNIT ALPHA, MITOCHONDRIAL"/>
    <property type="match status" value="1"/>
</dbReference>
<dbReference type="GO" id="GO:0012505">
    <property type="term" value="C:endomembrane system"/>
    <property type="evidence" value="ECO:0007669"/>
    <property type="project" value="UniProtKB-SubCell"/>
</dbReference>
<evidence type="ECO:0000259" key="20">
    <source>
        <dbReference type="Pfam" id="PF00006"/>
    </source>
</evidence>
<dbReference type="FunFam" id="3.40.50.300:FF:000002">
    <property type="entry name" value="ATP synthase subunit alpha"/>
    <property type="match status" value="1"/>
</dbReference>
<dbReference type="InterPro" id="IPR036121">
    <property type="entry name" value="ATPase_F1/V1/A1_a/bsu_N_sf"/>
</dbReference>
<feature type="domain" description="ATP synthase alpha subunit C-terminal" evidence="21">
    <location>
        <begin position="617"/>
        <end position="742"/>
    </location>
</feature>
<comment type="similarity">
    <text evidence="18">Belongs to the ATPase B chain family.</text>
</comment>
<dbReference type="PANTHER" id="PTHR48082">
    <property type="entry name" value="ATP SYNTHASE SUBUNIT ALPHA, MITOCHONDRIAL"/>
    <property type="match status" value="1"/>
</dbReference>
<comment type="subunit">
    <text evidence="18">F-type ATPases have 2 components, F(1) - the catalytic core - and F(0) - the membrane proton channel. F(1) has five subunits: alpha(3), beta(3), gamma(1), delta(1), epsilon(1). F(0) has three main subunits: a(1), b(2) and c(10-14). The alpha and beta chains form an alternating ring which encloses part of the gamma chain. F(1) is attached to F(0) by a central stalk formed by the gamma and epsilon chains, while a peripheral stalk is formed by the delta and b chains.</text>
</comment>
<dbReference type="InterPro" id="IPR027417">
    <property type="entry name" value="P-loop_NTPase"/>
</dbReference>
<evidence type="ECO:0000256" key="14">
    <source>
        <dbReference type="ARBA" id="ARBA00023310"/>
    </source>
</evidence>
<dbReference type="InterPro" id="IPR000194">
    <property type="entry name" value="ATPase_F1/V1/A1_a/bsu_nucl-bd"/>
</dbReference>
<keyword evidence="13 17" id="KW-0139">CF(1)</keyword>
<dbReference type="Gene3D" id="3.40.50.300">
    <property type="entry name" value="P-loop containing nucleotide triphosphate hydrolases"/>
    <property type="match status" value="1"/>
</dbReference>
<evidence type="ECO:0000313" key="23">
    <source>
        <dbReference type="EMBL" id="BCK78883.1"/>
    </source>
</evidence>
<feature type="binding site" evidence="17">
    <location>
        <begin position="415"/>
        <end position="422"/>
    </location>
    <ligand>
        <name>ATP</name>
        <dbReference type="ChEBI" id="CHEBI:30616"/>
    </ligand>
</feature>
<keyword evidence="4 18" id="KW-0138">CF(0)</keyword>
<evidence type="ECO:0000256" key="8">
    <source>
        <dbReference type="ARBA" id="ARBA00022840"/>
    </source>
</evidence>
<dbReference type="InterPro" id="IPR000711">
    <property type="entry name" value="ATPase_OSCP/dsu"/>
</dbReference>
<organism evidence="23 24">
    <name type="scientific">Vescimonas fastidiosa</name>
    <dbReference type="NCBI Taxonomy" id="2714353"/>
    <lineage>
        <taxon>Bacteria</taxon>
        <taxon>Bacillati</taxon>
        <taxon>Bacillota</taxon>
        <taxon>Clostridia</taxon>
        <taxon>Eubacteriales</taxon>
        <taxon>Oscillospiraceae</taxon>
        <taxon>Vescimonas</taxon>
    </lineage>
</organism>
<name>A0A810Q286_9FIRM</name>
<keyword evidence="6 17" id="KW-0547">Nucleotide-binding</keyword>
<keyword evidence="24" id="KW-1185">Reference proteome</keyword>
<gene>
    <name evidence="18" type="primary">atpF</name>
    <name evidence="17" type="synonym">atpA</name>
    <name evidence="23" type="ORF">MM35RIKEN_10750</name>
</gene>
<keyword evidence="2 18" id="KW-0813">Transport</keyword>
<dbReference type="NCBIfam" id="TIGR00962">
    <property type="entry name" value="atpA"/>
    <property type="match status" value="1"/>
</dbReference>
<dbReference type="InterPro" id="IPR000793">
    <property type="entry name" value="ATP_synth_asu_C"/>
</dbReference>
<evidence type="ECO:0000256" key="16">
    <source>
        <dbReference type="ARBA" id="ARBA00037847"/>
    </source>
</evidence>
<keyword evidence="10 18" id="KW-1133">Transmembrane helix</keyword>
<evidence type="ECO:0000256" key="1">
    <source>
        <dbReference type="ARBA" id="ARBA00008936"/>
    </source>
</evidence>
<dbReference type="AlphaFoldDB" id="A0A810Q286"/>
<dbReference type="InterPro" id="IPR020003">
    <property type="entry name" value="ATPase_a/bsu_AS"/>
</dbReference>
<dbReference type="GO" id="GO:0045259">
    <property type="term" value="C:proton-transporting ATP synthase complex"/>
    <property type="evidence" value="ECO:0007669"/>
    <property type="project" value="UniProtKB-KW"/>
</dbReference>
<keyword evidence="7 18" id="KW-0375">Hydrogen ion transport</keyword>
<dbReference type="CDD" id="cd18113">
    <property type="entry name" value="ATP-synt_F1_alpha_C"/>
    <property type="match status" value="1"/>
</dbReference>
<dbReference type="GO" id="GO:0043531">
    <property type="term" value="F:ADP binding"/>
    <property type="evidence" value="ECO:0007669"/>
    <property type="project" value="TreeGrafter"/>
</dbReference>
<evidence type="ECO:0000256" key="15">
    <source>
        <dbReference type="ARBA" id="ARBA00025198"/>
    </source>
</evidence>
<feature type="transmembrane region" description="Helical" evidence="18">
    <location>
        <begin position="6"/>
        <end position="23"/>
    </location>
</feature>
<evidence type="ECO:0000313" key="24">
    <source>
        <dbReference type="Proteomes" id="UP000681343"/>
    </source>
</evidence>
<keyword evidence="14 18" id="KW-0066">ATP synthesis</keyword>
<keyword evidence="5 18" id="KW-0812">Transmembrane</keyword>
<dbReference type="GO" id="GO:0046933">
    <property type="term" value="F:proton-transporting ATP synthase activity, rotational mechanism"/>
    <property type="evidence" value="ECO:0007669"/>
    <property type="project" value="UniProtKB-UniRule"/>
</dbReference>
<keyword evidence="8 17" id="KW-0067">ATP-binding</keyword>
<evidence type="ECO:0000256" key="17">
    <source>
        <dbReference type="HAMAP-Rule" id="MF_01346"/>
    </source>
</evidence>
<evidence type="ECO:0000256" key="2">
    <source>
        <dbReference type="ARBA" id="ARBA00022448"/>
    </source>
</evidence>